<dbReference type="Pfam" id="PF04070">
    <property type="entry name" value="DUF378"/>
    <property type="match status" value="1"/>
</dbReference>
<evidence type="ECO:0000256" key="1">
    <source>
        <dbReference type="SAM" id="Phobius"/>
    </source>
</evidence>
<dbReference type="AlphaFoldDB" id="A0A2H0UN78"/>
<evidence type="ECO:0000313" key="2">
    <source>
        <dbReference type="EMBL" id="PIR87877.1"/>
    </source>
</evidence>
<dbReference type="EMBL" id="PFBC01000035">
    <property type="protein sequence ID" value="PIR87877.1"/>
    <property type="molecule type" value="Genomic_DNA"/>
</dbReference>
<dbReference type="Proteomes" id="UP000230903">
    <property type="component" value="Unassembled WGS sequence"/>
</dbReference>
<protein>
    <submittedName>
        <fullName evidence="2">DUF378 domain-containing protein</fullName>
    </submittedName>
</protein>
<feature type="transmembrane region" description="Helical" evidence="1">
    <location>
        <begin position="36"/>
        <end position="54"/>
    </location>
</feature>
<keyword evidence="1" id="KW-0812">Transmembrane</keyword>
<gene>
    <name evidence="2" type="ORF">COU10_02175</name>
</gene>
<comment type="caution">
    <text evidence="2">The sequence shown here is derived from an EMBL/GenBank/DDBJ whole genome shotgun (WGS) entry which is preliminary data.</text>
</comment>
<accession>A0A2H0UN78</accession>
<keyword evidence="1" id="KW-1133">Transmembrane helix</keyword>
<name>A0A2H0UN78_9BACT</name>
<reference evidence="3" key="1">
    <citation type="submission" date="2017-09" db="EMBL/GenBank/DDBJ databases">
        <title>Depth-based differentiation of microbial function through sediment-hosted aquifers and enrichment of novel symbionts in the deep terrestrial subsurface.</title>
        <authorList>
            <person name="Probst A.J."/>
            <person name="Ladd B."/>
            <person name="Jarett J.K."/>
            <person name="Geller-Mcgrath D.E."/>
            <person name="Sieber C.M.K."/>
            <person name="Emerson J.B."/>
            <person name="Anantharaman K."/>
            <person name="Thomas B.C."/>
            <person name="Malmstrom R."/>
            <person name="Stieglmeier M."/>
            <person name="Klingl A."/>
            <person name="Woyke T."/>
            <person name="Ryan C.M."/>
            <person name="Banfield J.F."/>
        </authorList>
    </citation>
    <scope>NUCLEOTIDE SEQUENCE [LARGE SCALE GENOMIC DNA]</scope>
</reference>
<dbReference type="InterPro" id="IPR007211">
    <property type="entry name" value="DUF378"/>
</dbReference>
<dbReference type="PANTHER" id="PTHR37304">
    <property type="entry name" value="MEMBRANE PROTEIN-RELATED"/>
    <property type="match status" value="1"/>
</dbReference>
<keyword evidence="1" id="KW-0472">Membrane</keyword>
<sequence>MHFVAFLLLIVGGLNWLLVGIFGWDISSVLGGMESWPSRIIYILVGLAAVYELLTHRKSCIPCKPKAKAEMPSAPTEGQM</sequence>
<feature type="transmembrane region" description="Helical" evidence="1">
    <location>
        <begin position="5"/>
        <end position="24"/>
    </location>
</feature>
<organism evidence="2 3">
    <name type="scientific">Candidatus Harrisonbacteria bacterium CG10_big_fil_rev_8_21_14_0_10_45_28</name>
    <dbReference type="NCBI Taxonomy" id="1974586"/>
    <lineage>
        <taxon>Bacteria</taxon>
        <taxon>Candidatus Harrisoniibacteriota</taxon>
    </lineage>
</organism>
<proteinExistence type="predicted"/>
<dbReference type="PANTHER" id="PTHR37304:SF1">
    <property type="entry name" value="MEMBRANE PROTEIN"/>
    <property type="match status" value="1"/>
</dbReference>
<evidence type="ECO:0000313" key="3">
    <source>
        <dbReference type="Proteomes" id="UP000230903"/>
    </source>
</evidence>